<gene>
    <name evidence="1" type="ORF">DEO72_LG3g1604</name>
</gene>
<dbReference type="Proteomes" id="UP000501690">
    <property type="component" value="Linkage Group LG3"/>
</dbReference>
<evidence type="ECO:0000313" key="2">
    <source>
        <dbReference type="Proteomes" id="UP000501690"/>
    </source>
</evidence>
<accession>A0A4D6LF23</accession>
<proteinExistence type="predicted"/>
<reference evidence="1 2" key="1">
    <citation type="submission" date="2019-04" db="EMBL/GenBank/DDBJ databases">
        <title>An improved genome assembly and genetic linkage map for asparagus bean, Vigna unguiculata ssp. sesquipedialis.</title>
        <authorList>
            <person name="Xia Q."/>
            <person name="Zhang R."/>
            <person name="Dong Y."/>
        </authorList>
    </citation>
    <scope>NUCLEOTIDE SEQUENCE [LARGE SCALE GENOMIC DNA]</scope>
    <source>
        <tissue evidence="1">Leaf</tissue>
    </source>
</reference>
<protein>
    <submittedName>
        <fullName evidence="1">Uncharacterized protein</fullName>
    </submittedName>
</protein>
<keyword evidence="2" id="KW-1185">Reference proteome</keyword>
<name>A0A4D6LF23_VIGUN</name>
<organism evidence="1 2">
    <name type="scientific">Vigna unguiculata</name>
    <name type="common">Cowpea</name>
    <dbReference type="NCBI Taxonomy" id="3917"/>
    <lineage>
        <taxon>Eukaryota</taxon>
        <taxon>Viridiplantae</taxon>
        <taxon>Streptophyta</taxon>
        <taxon>Embryophyta</taxon>
        <taxon>Tracheophyta</taxon>
        <taxon>Spermatophyta</taxon>
        <taxon>Magnoliopsida</taxon>
        <taxon>eudicotyledons</taxon>
        <taxon>Gunneridae</taxon>
        <taxon>Pentapetalae</taxon>
        <taxon>rosids</taxon>
        <taxon>fabids</taxon>
        <taxon>Fabales</taxon>
        <taxon>Fabaceae</taxon>
        <taxon>Papilionoideae</taxon>
        <taxon>50 kb inversion clade</taxon>
        <taxon>NPAAA clade</taxon>
        <taxon>indigoferoid/millettioid clade</taxon>
        <taxon>Phaseoleae</taxon>
        <taxon>Vigna</taxon>
    </lineage>
</organism>
<sequence>MVDANWCMFVFFSSEIVGDDGDAAAAVVVLGEDGKWFRFRGSSSPIWCAEVMLLARLQERVAVVSGEKVMLVLILARMQVVVASLLRFIHGDCANGAAVVARQAWCAMVVGKQASMVADGDGTAGCALQVQARWSETAAAAVEIDGGG</sequence>
<evidence type="ECO:0000313" key="1">
    <source>
        <dbReference type="EMBL" id="QCD87073.1"/>
    </source>
</evidence>
<dbReference type="AlphaFoldDB" id="A0A4D6LF23"/>
<dbReference type="EMBL" id="CP039347">
    <property type="protein sequence ID" value="QCD87073.1"/>
    <property type="molecule type" value="Genomic_DNA"/>
</dbReference>